<dbReference type="SUPFAM" id="SSF55021">
    <property type="entry name" value="ACT-like"/>
    <property type="match status" value="1"/>
</dbReference>
<accession>A0A317PDR8</accession>
<reference evidence="1 2" key="1">
    <citation type="submission" date="2018-05" db="EMBL/GenBank/DDBJ databases">
        <title>Genomic Encyclopedia of Type Strains, Phase IV (KMG-IV): sequencing the most valuable type-strain genomes for metagenomic binning, comparative biology and taxonomic classification.</title>
        <authorList>
            <person name="Goeker M."/>
        </authorList>
    </citation>
    <scope>NUCLEOTIDE SEQUENCE [LARGE SCALE GENOMIC DNA]</scope>
    <source>
        <strain evidence="1 2">DSM 16791</strain>
    </source>
</reference>
<protein>
    <recommendedName>
        <fullName evidence="3">ACT domain-containing protein</fullName>
    </recommendedName>
</protein>
<dbReference type="AlphaFoldDB" id="A0A317PDR8"/>
<dbReference type="Gene3D" id="3.30.70.260">
    <property type="match status" value="1"/>
</dbReference>
<dbReference type="CDD" id="cd04902">
    <property type="entry name" value="ACT_3PGDH-xct"/>
    <property type="match status" value="1"/>
</dbReference>
<dbReference type="Proteomes" id="UP000246352">
    <property type="component" value="Unassembled WGS sequence"/>
</dbReference>
<proteinExistence type="predicted"/>
<dbReference type="FunFam" id="3.30.70.260:FF:000008">
    <property type="entry name" value="D-3-phosphoglycerate dehydrogenase, chloroplastic"/>
    <property type="match status" value="1"/>
</dbReference>
<organism evidence="1 2">
    <name type="scientific">Hoeflea marina</name>
    <dbReference type="NCBI Taxonomy" id="274592"/>
    <lineage>
        <taxon>Bacteria</taxon>
        <taxon>Pseudomonadati</taxon>
        <taxon>Pseudomonadota</taxon>
        <taxon>Alphaproteobacteria</taxon>
        <taxon>Hyphomicrobiales</taxon>
        <taxon>Rhizobiaceae</taxon>
        <taxon>Hoeflea</taxon>
    </lineage>
</organism>
<gene>
    <name evidence="1" type="ORF">DFR52_11045</name>
</gene>
<dbReference type="EMBL" id="QGTR01000010">
    <property type="protein sequence ID" value="PWV95516.1"/>
    <property type="molecule type" value="Genomic_DNA"/>
</dbReference>
<sequence>KPRFIQIKGINMDADVGAHMIYIANTDVPGMIGFMGTTLGDAGVNIANFQLGREKEKGEAIALLYVDGVVEQSVLDKLTAHPAIKQAKPLVFNVD</sequence>
<keyword evidence="2" id="KW-1185">Reference proteome</keyword>
<evidence type="ECO:0000313" key="1">
    <source>
        <dbReference type="EMBL" id="PWV95516.1"/>
    </source>
</evidence>
<name>A0A317PDR8_9HYPH</name>
<comment type="caution">
    <text evidence="1">The sequence shown here is derived from an EMBL/GenBank/DDBJ whole genome shotgun (WGS) entry which is preliminary data.</text>
</comment>
<feature type="non-terminal residue" evidence="1">
    <location>
        <position position="1"/>
    </location>
</feature>
<evidence type="ECO:0008006" key="3">
    <source>
        <dbReference type="Google" id="ProtNLM"/>
    </source>
</evidence>
<evidence type="ECO:0000313" key="2">
    <source>
        <dbReference type="Proteomes" id="UP000246352"/>
    </source>
</evidence>
<dbReference type="InterPro" id="IPR045865">
    <property type="entry name" value="ACT-like_dom_sf"/>
</dbReference>